<comment type="catalytic activity">
    <reaction evidence="5">
        <text>hydrogencarbonate + H(+) = CO2 + H2O</text>
        <dbReference type="Rhea" id="RHEA:10748"/>
        <dbReference type="ChEBI" id="CHEBI:15377"/>
        <dbReference type="ChEBI" id="CHEBI:15378"/>
        <dbReference type="ChEBI" id="CHEBI:16526"/>
        <dbReference type="ChEBI" id="CHEBI:17544"/>
        <dbReference type="EC" id="4.2.1.1"/>
    </reaction>
</comment>
<feature type="binding site" evidence="4">
    <location>
        <position position="6"/>
    </location>
    <ligand>
        <name>Zn(2+)</name>
        <dbReference type="ChEBI" id="CHEBI:29105"/>
    </ligand>
</feature>
<dbReference type="OrthoDB" id="10248475at2759"/>
<accession>A0A3N4KB19</accession>
<dbReference type="AlphaFoldDB" id="A0A3N4KB19"/>
<keyword evidence="5" id="KW-0456">Lyase</keyword>
<keyword evidence="3 4" id="KW-0862">Zinc</keyword>
<dbReference type="EMBL" id="ML119282">
    <property type="protein sequence ID" value="RPB06559.1"/>
    <property type="molecule type" value="Genomic_DNA"/>
</dbReference>
<name>A0A3N4KB19_9PEZI</name>
<feature type="non-terminal residue" evidence="6">
    <location>
        <position position="111"/>
    </location>
</feature>
<dbReference type="GO" id="GO:0008270">
    <property type="term" value="F:zinc ion binding"/>
    <property type="evidence" value="ECO:0007669"/>
    <property type="project" value="UniProtKB-UniRule"/>
</dbReference>
<dbReference type="Pfam" id="PF00484">
    <property type="entry name" value="Pro_CA"/>
    <property type="match status" value="1"/>
</dbReference>
<evidence type="ECO:0000256" key="1">
    <source>
        <dbReference type="ARBA" id="ARBA00006217"/>
    </source>
</evidence>
<evidence type="ECO:0000256" key="4">
    <source>
        <dbReference type="PIRSR" id="PIRSR601765-1"/>
    </source>
</evidence>
<dbReference type="CDD" id="cd03379">
    <property type="entry name" value="beta_CA_cladeD"/>
    <property type="match status" value="1"/>
</dbReference>
<dbReference type="Proteomes" id="UP000277580">
    <property type="component" value="Unassembled WGS sequence"/>
</dbReference>
<evidence type="ECO:0000256" key="5">
    <source>
        <dbReference type="RuleBase" id="RU003956"/>
    </source>
</evidence>
<feature type="binding site" evidence="4">
    <location>
        <position position="4"/>
    </location>
    <ligand>
        <name>Zn(2+)</name>
        <dbReference type="ChEBI" id="CHEBI:29105"/>
    </ligand>
</feature>
<dbReference type="InParanoid" id="A0A3N4KB19"/>
<dbReference type="SMART" id="SM00947">
    <property type="entry name" value="Pro_CA"/>
    <property type="match status" value="1"/>
</dbReference>
<dbReference type="EC" id="4.2.1.1" evidence="5"/>
<evidence type="ECO:0000256" key="2">
    <source>
        <dbReference type="ARBA" id="ARBA00022723"/>
    </source>
</evidence>
<dbReference type="GO" id="GO:0004089">
    <property type="term" value="F:carbonate dehydratase activity"/>
    <property type="evidence" value="ECO:0007669"/>
    <property type="project" value="UniProtKB-UniRule"/>
</dbReference>
<comment type="similarity">
    <text evidence="1 5">Belongs to the beta-class carbonic anhydrase family.</text>
</comment>
<dbReference type="STRING" id="1392247.A0A3N4KB19"/>
<organism evidence="6 7">
    <name type="scientific">Morchella conica CCBAS932</name>
    <dbReference type="NCBI Taxonomy" id="1392247"/>
    <lineage>
        <taxon>Eukaryota</taxon>
        <taxon>Fungi</taxon>
        <taxon>Dikarya</taxon>
        <taxon>Ascomycota</taxon>
        <taxon>Pezizomycotina</taxon>
        <taxon>Pezizomycetes</taxon>
        <taxon>Pezizales</taxon>
        <taxon>Morchellaceae</taxon>
        <taxon>Morchella</taxon>
    </lineage>
</organism>
<evidence type="ECO:0000313" key="6">
    <source>
        <dbReference type="EMBL" id="RPB06559.1"/>
    </source>
</evidence>
<protein>
    <recommendedName>
        <fullName evidence="5">Carbonic anhydrase</fullName>
        <ecNumber evidence="5">4.2.1.1</ecNumber>
    </recommendedName>
    <alternativeName>
        <fullName evidence="5">Carbonate dehydratase</fullName>
    </alternativeName>
</protein>
<dbReference type="Gene3D" id="3.40.1050.10">
    <property type="entry name" value="Carbonic anhydrase"/>
    <property type="match status" value="1"/>
</dbReference>
<feature type="binding site" evidence="4">
    <location>
        <position position="56"/>
    </location>
    <ligand>
        <name>Zn(2+)</name>
        <dbReference type="ChEBI" id="CHEBI:29105"/>
    </ligand>
</feature>
<comment type="function">
    <text evidence="5">Reversible hydration of carbon dioxide.</text>
</comment>
<keyword evidence="7" id="KW-1185">Reference proteome</keyword>
<feature type="non-terminal residue" evidence="6">
    <location>
        <position position="1"/>
    </location>
</feature>
<dbReference type="SUPFAM" id="SSF53056">
    <property type="entry name" value="beta-carbonic anhydrase, cab"/>
    <property type="match status" value="1"/>
</dbReference>
<evidence type="ECO:0000313" key="7">
    <source>
        <dbReference type="Proteomes" id="UP000277580"/>
    </source>
</evidence>
<evidence type="ECO:0000256" key="3">
    <source>
        <dbReference type="ARBA" id="ARBA00022833"/>
    </source>
</evidence>
<feature type="binding site" evidence="4">
    <location>
        <position position="59"/>
    </location>
    <ligand>
        <name>Zn(2+)</name>
        <dbReference type="ChEBI" id="CHEBI:29105"/>
    </ligand>
</feature>
<gene>
    <name evidence="6" type="ORF">P167DRAFT_465485</name>
</gene>
<proteinExistence type="inferred from homology"/>
<sequence length="111" mass="12455">IVTCMDAWIHPRDAFDVELGDAHVIRNAGGSAREALRSIIISQQFLDTRVIMVVKHTECGMMGLTNEDAHAKIKNNLGVSADHIDFMGFEELEQSVRDDVAWLKEQDLIHP</sequence>
<dbReference type="PANTHER" id="PTHR43175">
    <property type="entry name" value="CARBONIC ANHYDRASE"/>
    <property type="match status" value="1"/>
</dbReference>
<reference evidence="6 7" key="1">
    <citation type="journal article" date="2018" name="Nat. Ecol. Evol.">
        <title>Pezizomycetes genomes reveal the molecular basis of ectomycorrhizal truffle lifestyle.</title>
        <authorList>
            <person name="Murat C."/>
            <person name="Payen T."/>
            <person name="Noel B."/>
            <person name="Kuo A."/>
            <person name="Morin E."/>
            <person name="Chen J."/>
            <person name="Kohler A."/>
            <person name="Krizsan K."/>
            <person name="Balestrini R."/>
            <person name="Da Silva C."/>
            <person name="Montanini B."/>
            <person name="Hainaut M."/>
            <person name="Levati E."/>
            <person name="Barry K.W."/>
            <person name="Belfiori B."/>
            <person name="Cichocki N."/>
            <person name="Clum A."/>
            <person name="Dockter R.B."/>
            <person name="Fauchery L."/>
            <person name="Guy J."/>
            <person name="Iotti M."/>
            <person name="Le Tacon F."/>
            <person name="Lindquist E.A."/>
            <person name="Lipzen A."/>
            <person name="Malagnac F."/>
            <person name="Mello A."/>
            <person name="Molinier V."/>
            <person name="Miyauchi S."/>
            <person name="Poulain J."/>
            <person name="Riccioni C."/>
            <person name="Rubini A."/>
            <person name="Sitrit Y."/>
            <person name="Splivallo R."/>
            <person name="Traeger S."/>
            <person name="Wang M."/>
            <person name="Zifcakova L."/>
            <person name="Wipf D."/>
            <person name="Zambonelli A."/>
            <person name="Paolocci F."/>
            <person name="Nowrousian M."/>
            <person name="Ottonello S."/>
            <person name="Baldrian P."/>
            <person name="Spatafora J.W."/>
            <person name="Henrissat B."/>
            <person name="Nagy L.G."/>
            <person name="Aury J.M."/>
            <person name="Wincker P."/>
            <person name="Grigoriev I.V."/>
            <person name="Bonfante P."/>
            <person name="Martin F.M."/>
        </authorList>
    </citation>
    <scope>NUCLEOTIDE SEQUENCE [LARGE SCALE GENOMIC DNA]</scope>
    <source>
        <strain evidence="6 7">CCBAS932</strain>
    </source>
</reference>
<dbReference type="PANTHER" id="PTHR43175:SF3">
    <property type="entry name" value="CARBON DISULFIDE HYDROLASE"/>
    <property type="match status" value="1"/>
</dbReference>
<dbReference type="InterPro" id="IPR001765">
    <property type="entry name" value="Carbonic_anhydrase"/>
</dbReference>
<comment type="cofactor">
    <cofactor evidence="4">
        <name>Zn(2+)</name>
        <dbReference type="ChEBI" id="CHEBI:29105"/>
    </cofactor>
    <text evidence="4">Binds 1 zinc ion per subunit.</text>
</comment>
<dbReference type="InterPro" id="IPR036874">
    <property type="entry name" value="Carbonic_anhydrase_sf"/>
</dbReference>
<keyword evidence="2 4" id="KW-0479">Metal-binding</keyword>